<dbReference type="OrthoDB" id="1741949at2759"/>
<keyword evidence="2" id="KW-0677">Repeat</keyword>
<dbReference type="Proteomes" id="UP000737018">
    <property type="component" value="Unassembled WGS sequence"/>
</dbReference>
<gene>
    <name evidence="4" type="ORF">CMV_012447</name>
</gene>
<comment type="caution">
    <text evidence="4">The sequence shown here is derived from an EMBL/GenBank/DDBJ whole genome shotgun (WGS) entry which is preliminary data.</text>
</comment>
<keyword evidence="5" id="KW-1185">Reference proteome</keyword>
<dbReference type="SUPFAM" id="SSF52058">
    <property type="entry name" value="L domain-like"/>
    <property type="match status" value="1"/>
</dbReference>
<dbReference type="InterPro" id="IPR045344">
    <property type="entry name" value="C-JID"/>
</dbReference>
<organism evidence="4 5">
    <name type="scientific">Castanea mollissima</name>
    <name type="common">Chinese chestnut</name>
    <dbReference type="NCBI Taxonomy" id="60419"/>
    <lineage>
        <taxon>Eukaryota</taxon>
        <taxon>Viridiplantae</taxon>
        <taxon>Streptophyta</taxon>
        <taxon>Embryophyta</taxon>
        <taxon>Tracheophyta</taxon>
        <taxon>Spermatophyta</taxon>
        <taxon>Magnoliopsida</taxon>
        <taxon>eudicotyledons</taxon>
        <taxon>Gunneridae</taxon>
        <taxon>Pentapetalae</taxon>
        <taxon>rosids</taxon>
        <taxon>fabids</taxon>
        <taxon>Fagales</taxon>
        <taxon>Fagaceae</taxon>
        <taxon>Castanea</taxon>
    </lineage>
</organism>
<protein>
    <recommendedName>
        <fullName evidence="3">C-JID domain-containing protein</fullName>
    </recommendedName>
</protein>
<evidence type="ECO:0000313" key="5">
    <source>
        <dbReference type="Proteomes" id="UP000737018"/>
    </source>
</evidence>
<dbReference type="Pfam" id="PF20160">
    <property type="entry name" value="C-JID"/>
    <property type="match status" value="1"/>
</dbReference>
<evidence type="ECO:0000256" key="1">
    <source>
        <dbReference type="ARBA" id="ARBA00022614"/>
    </source>
</evidence>
<dbReference type="GO" id="GO:0006952">
    <property type="term" value="P:defense response"/>
    <property type="evidence" value="ECO:0007669"/>
    <property type="project" value="InterPro"/>
</dbReference>
<accession>A0A8J4VN79</accession>
<keyword evidence="1" id="KW-0433">Leucine-rich repeat</keyword>
<dbReference type="EMBL" id="JRKL02001592">
    <property type="protein sequence ID" value="KAF3963132.1"/>
    <property type="molecule type" value="Genomic_DNA"/>
</dbReference>
<dbReference type="InterPro" id="IPR032675">
    <property type="entry name" value="LRR_dom_sf"/>
</dbReference>
<proteinExistence type="predicted"/>
<evidence type="ECO:0000313" key="4">
    <source>
        <dbReference type="EMBL" id="KAF3963132.1"/>
    </source>
</evidence>
<dbReference type="InterPro" id="IPR044974">
    <property type="entry name" value="Disease_R_plants"/>
</dbReference>
<feature type="domain" description="C-JID" evidence="3">
    <location>
        <begin position="175"/>
        <end position="308"/>
    </location>
</feature>
<name>A0A8J4VN79_9ROSI</name>
<sequence length="336" mass="38608">MGWEIVSEESKEPRERSRLWHCDDVLDVLKNNTGTKHIEGILLRLPPDEEEELNAESFSKMNKLRLLRICKPGELVELIMHRSCLQQLPSEFSKLGKLKLIDLSDSQNLTRTPDFTGFSNIERLNFQGFTIITCLGLAEDEEGTIAEVSLLDIHLLWQRYVKDQIHQMEGFCHVLPQIEIPEWFKHQRFGSFRPIPLPSNLFSNKNWKGIALCVIFVVPAHSNDVSPGEDTKYFHEFYCRLDINGDLIAFKVPKETYVGSFGLWLYISHARFRKHLDERSCITPLIGTNSPDIEIKMCGARILYKQDMGEFLQNLGQNFFGSPKSIHSSGTKNLAI</sequence>
<evidence type="ECO:0000256" key="2">
    <source>
        <dbReference type="ARBA" id="ARBA00022737"/>
    </source>
</evidence>
<reference evidence="4" key="1">
    <citation type="submission" date="2020-03" db="EMBL/GenBank/DDBJ databases">
        <title>Castanea mollissima Vanexum genome sequencing.</title>
        <authorList>
            <person name="Staton M."/>
        </authorList>
    </citation>
    <scope>NUCLEOTIDE SEQUENCE</scope>
    <source>
        <tissue evidence="4">Leaf</tissue>
    </source>
</reference>
<dbReference type="PANTHER" id="PTHR11017">
    <property type="entry name" value="LEUCINE-RICH REPEAT-CONTAINING PROTEIN"/>
    <property type="match status" value="1"/>
</dbReference>
<dbReference type="PANTHER" id="PTHR11017:SF559">
    <property type="entry name" value="DISEASE RESISTANCE PROTEIN CHL1"/>
    <property type="match status" value="1"/>
</dbReference>
<evidence type="ECO:0000259" key="3">
    <source>
        <dbReference type="Pfam" id="PF20160"/>
    </source>
</evidence>
<dbReference type="AlphaFoldDB" id="A0A8J4VN79"/>
<dbReference type="Gene3D" id="3.80.10.10">
    <property type="entry name" value="Ribonuclease Inhibitor"/>
    <property type="match status" value="1"/>
</dbReference>